<name>A0ABS6HJ84_MYCGD</name>
<dbReference type="RefSeq" id="WP_131816137.1">
    <property type="nucleotide sequence ID" value="NZ_JAHBOL010000020.1"/>
</dbReference>
<keyword evidence="3" id="KW-1185">Reference proteome</keyword>
<sequence length="243" mass="26985">MWETGVNVYPMELHDDPQRLVEELVRQHAQVLGEAHGDLAARHPEVPDRFIDQGSHVRPITVSCSVLETFLMSRLRRQTPNSTLKVKAGNGMGVLLVDEKGSRIYVRKHPRNRRTGQLIDTVPFVPGGEQYSLEEVLGHPIGGQEGIAEPQAYREYLLWWPDGRGFFGGAVLAAGLLLDNVEVLYGRTPLPPPIMEDRSFNVGLGEVGRDGSLGTRRRDDDFVDVDEDAAREQDEEGGPPKSS</sequence>
<proteinExistence type="predicted"/>
<dbReference type="Proteomes" id="UP000696413">
    <property type="component" value="Unassembled WGS sequence"/>
</dbReference>
<evidence type="ECO:0000313" key="2">
    <source>
        <dbReference type="EMBL" id="MBU8822733.1"/>
    </source>
</evidence>
<feature type="region of interest" description="Disordered" evidence="1">
    <location>
        <begin position="205"/>
        <end position="243"/>
    </location>
</feature>
<comment type="caution">
    <text evidence="2">The sequence shown here is derived from an EMBL/GenBank/DDBJ whole genome shotgun (WGS) entry which is preliminary data.</text>
</comment>
<evidence type="ECO:0000313" key="3">
    <source>
        <dbReference type="Proteomes" id="UP000696413"/>
    </source>
</evidence>
<organism evidence="2 3">
    <name type="scientific">Mycolicibacterium goodii</name>
    <name type="common">Mycobacterium goodii</name>
    <dbReference type="NCBI Taxonomy" id="134601"/>
    <lineage>
        <taxon>Bacteria</taxon>
        <taxon>Bacillati</taxon>
        <taxon>Actinomycetota</taxon>
        <taxon>Actinomycetes</taxon>
        <taxon>Mycobacteriales</taxon>
        <taxon>Mycobacteriaceae</taxon>
        <taxon>Mycolicibacterium</taxon>
    </lineage>
</organism>
<evidence type="ECO:0000256" key="1">
    <source>
        <dbReference type="SAM" id="MobiDB-lite"/>
    </source>
</evidence>
<protein>
    <submittedName>
        <fullName evidence="2">Uncharacterized protein</fullName>
    </submittedName>
</protein>
<gene>
    <name evidence="2" type="ORF">KL859_07540</name>
</gene>
<reference evidence="2 3" key="1">
    <citation type="submission" date="2021-05" db="EMBL/GenBank/DDBJ databases">
        <title>Draft Genome Sequences of Clinical Respiratory Isolates of Mycobacterium goodii Recovered in Ireland.</title>
        <authorList>
            <person name="Flanagan P.R."/>
            <person name="Mok S."/>
            <person name="Roycroft E."/>
            <person name="Rogers T.R."/>
            <person name="Fitzgibbon M."/>
        </authorList>
    </citation>
    <scope>NUCLEOTIDE SEQUENCE [LARGE SCALE GENOMIC DNA]</scope>
    <source>
        <strain evidence="2 3">14IE55</strain>
    </source>
</reference>
<dbReference type="EMBL" id="JAHBOM010000005">
    <property type="protein sequence ID" value="MBU8822733.1"/>
    <property type="molecule type" value="Genomic_DNA"/>
</dbReference>
<accession>A0ABS6HJ84</accession>
<feature type="compositionally biased region" description="Acidic residues" evidence="1">
    <location>
        <begin position="221"/>
        <end position="237"/>
    </location>
</feature>